<evidence type="ECO:0000313" key="6">
    <source>
        <dbReference type="Proteomes" id="UP001652620"/>
    </source>
</evidence>
<dbReference type="RefSeq" id="XP_049316235.1">
    <property type="nucleotide sequence ID" value="XM_049460278.1"/>
</dbReference>
<name>A0ABM3K438_BACDO</name>
<accession>A0ABM3K438</accession>
<evidence type="ECO:0000256" key="3">
    <source>
        <dbReference type="ARBA" id="ARBA00022553"/>
    </source>
</evidence>
<dbReference type="PANTHER" id="PTHR24217">
    <property type="entry name" value="PUTATIVE-RELATED"/>
    <property type="match status" value="1"/>
</dbReference>
<feature type="compositionally biased region" description="Acidic residues" evidence="5">
    <location>
        <begin position="32"/>
        <end position="41"/>
    </location>
</feature>
<organism evidence="6 7">
    <name type="scientific">Bactrocera dorsalis</name>
    <name type="common">Oriental fruit fly</name>
    <name type="synonym">Dacus dorsalis</name>
    <dbReference type="NCBI Taxonomy" id="27457"/>
    <lineage>
        <taxon>Eukaryota</taxon>
        <taxon>Metazoa</taxon>
        <taxon>Ecdysozoa</taxon>
        <taxon>Arthropoda</taxon>
        <taxon>Hexapoda</taxon>
        <taxon>Insecta</taxon>
        <taxon>Pterygota</taxon>
        <taxon>Neoptera</taxon>
        <taxon>Endopterygota</taxon>
        <taxon>Diptera</taxon>
        <taxon>Brachycera</taxon>
        <taxon>Muscomorpha</taxon>
        <taxon>Tephritoidea</taxon>
        <taxon>Tephritidae</taxon>
        <taxon>Bactrocera</taxon>
        <taxon>Bactrocera</taxon>
    </lineage>
</organism>
<keyword evidence="6" id="KW-1185">Reference proteome</keyword>
<gene>
    <name evidence="7" type="primary">LOC105233888</name>
</gene>
<dbReference type="PANTHER" id="PTHR24217:SF0">
    <property type="entry name" value="PDZ DOMAIN-CONTAINING PROTEIN"/>
    <property type="match status" value="1"/>
</dbReference>
<sequence length="964" mass="108403">MNSALTLDEVKENVESNNAMEDLATEVEIEDCSDNSEDMDVELSTQNKIQATETETKLVGSEKQNGTEGIEAIDENNKEGDDHSVSINDLEETVIVRNRSEKDLEDTIEDRETTNASPKLISTATVPTVQQDDTECKSDGNVEIETIKNEIKGQDEIGFVVEGDEINISEDNIVENKEVKLGENAETAIALLSANSKDEVDKLQPGRQLKGESTNAPKHIDLLKIFTPATDANEIVPRNRKLYSSSAFYSPALHPTVEDQVELARRISNSLSDISNQKSKGQSMYVNRKKRSVKWVHEGAGQDSTATEQSYQEEFKENNASLNNATQSPTLNSPLNQMPLRFLMNPFGKVRDITSVSDSFNIETGLLSPNKCAELVTALQTQKGKGAELFAKRRRKSEKWVVDDTNTGIESPSGLPDYHQQQSQFKPAASPNILPAYSDAGKHRVQLNLHQEQVLEKYIKPGLKVVKTPWEAALETGSASTAFIDDVQHTQHAKTPTLSPIPVTNYKSSHHNTTNAVAYKNAFTADYSITPSHEQPQKYFPTVKPNFGHNPQRELAYKPSLAKGWKAPSPSLPKEDGGKVDDPNEYTYKITSYEEKVVTDSNKTKSLEFLDNFMASPSPIRNINLGIERQLQELYNGQEVESGKINSKSELINVIEQLKNLEHYNIQLIKEEKIDTKRLEEQQKLNRSLSELQDLKMKKKQENEYVKIAVRELISNYDQHLVNIDKIQESETLERELSSSLFRENRKVDDIPSKLRTHQLRNQNEELYLPKEISLESYAPPPVVTMKEPENFKSSRGFASTILTRTSTFPLAKPNPVEFRSYGQPNSSAQVQQETSQLVPQINYNPSPLPYDKIAKFENVCEQAQNNGYDPQFRRLSVKSDVDKIQNIPSTLFGEKSANGEWLTISPYIETPSPVYTKRINPNALLHGQNYNNTARGWKSSDAFSCKSPCDTSFKTPNLPYTDF</sequence>
<feature type="compositionally biased region" description="Polar residues" evidence="5">
    <location>
        <begin position="43"/>
        <end position="53"/>
    </location>
</feature>
<keyword evidence="2" id="KW-0963">Cytoplasm</keyword>
<feature type="region of interest" description="Disordered" evidence="5">
    <location>
        <begin position="32"/>
        <end position="67"/>
    </location>
</feature>
<dbReference type="Proteomes" id="UP001652620">
    <property type="component" value="Chromosome 6"/>
</dbReference>
<dbReference type="InterPro" id="IPR051976">
    <property type="entry name" value="Synaptopodin_domain"/>
</dbReference>
<dbReference type="GeneID" id="105233888"/>
<comment type="subcellular location">
    <subcellularLocation>
        <location evidence="1">Cytoplasm</location>
    </subcellularLocation>
</comment>
<proteinExistence type="inferred from homology"/>
<evidence type="ECO:0000256" key="2">
    <source>
        <dbReference type="ARBA" id="ARBA00022490"/>
    </source>
</evidence>
<evidence type="ECO:0000256" key="5">
    <source>
        <dbReference type="SAM" id="MobiDB-lite"/>
    </source>
</evidence>
<keyword evidence="3" id="KW-0597">Phosphoprotein</keyword>
<evidence type="ECO:0000313" key="7">
    <source>
        <dbReference type="RefSeq" id="XP_049316235.1"/>
    </source>
</evidence>
<evidence type="ECO:0000256" key="4">
    <source>
        <dbReference type="ARBA" id="ARBA00038161"/>
    </source>
</evidence>
<reference evidence="7" key="1">
    <citation type="submission" date="2025-08" db="UniProtKB">
        <authorList>
            <consortium name="RefSeq"/>
        </authorList>
    </citation>
    <scope>IDENTIFICATION</scope>
    <source>
        <tissue evidence="7">Adult</tissue>
    </source>
</reference>
<comment type="similarity">
    <text evidence="4">Belongs to the synaptopodin family.</text>
</comment>
<protein>
    <submittedName>
        <fullName evidence="7">Uncharacterized protein LOC105233888 isoform X8</fullName>
    </submittedName>
</protein>
<evidence type="ECO:0000256" key="1">
    <source>
        <dbReference type="ARBA" id="ARBA00004496"/>
    </source>
</evidence>